<evidence type="ECO:0000313" key="11">
    <source>
        <dbReference type="EMBL" id="KXZ41899.1"/>
    </source>
</evidence>
<dbReference type="GO" id="GO:0071013">
    <property type="term" value="C:catalytic step 2 spliceosome"/>
    <property type="evidence" value="ECO:0007669"/>
    <property type="project" value="InterPro"/>
</dbReference>
<keyword evidence="2 9" id="KW-0853">WD repeat</keyword>
<feature type="region of interest" description="Disordered" evidence="10">
    <location>
        <begin position="1"/>
        <end position="28"/>
    </location>
</feature>
<dbReference type="EMBL" id="LSYV01000248">
    <property type="protein sequence ID" value="KXZ41899.1"/>
    <property type="molecule type" value="Genomic_DNA"/>
</dbReference>
<keyword evidence="6" id="KW-0508">mRNA splicing</keyword>
<dbReference type="SMART" id="SM00320">
    <property type="entry name" value="WD40"/>
    <property type="match status" value="6"/>
</dbReference>
<dbReference type="InterPro" id="IPR015943">
    <property type="entry name" value="WD40/YVTN_repeat-like_dom_sf"/>
</dbReference>
<accession>A0A150FWC2</accession>
<dbReference type="Proteomes" id="UP000075714">
    <property type="component" value="Unassembled WGS sequence"/>
</dbReference>
<keyword evidence="12" id="KW-1185">Reference proteome</keyword>
<dbReference type="PROSITE" id="PS00678">
    <property type="entry name" value="WD_REPEATS_1"/>
    <property type="match status" value="1"/>
</dbReference>
<dbReference type="PRINTS" id="PR00320">
    <property type="entry name" value="GPROTEINBRPT"/>
</dbReference>
<dbReference type="OrthoDB" id="10257301at2759"/>
<feature type="repeat" description="WD" evidence="9">
    <location>
        <begin position="554"/>
        <end position="587"/>
    </location>
</feature>
<keyword evidence="3" id="KW-0507">mRNA processing</keyword>
<reference evidence="12" key="1">
    <citation type="journal article" date="2016" name="Nat. Commun.">
        <title>The Gonium pectorale genome demonstrates co-option of cell cycle regulation during the evolution of multicellularity.</title>
        <authorList>
            <person name="Hanschen E.R."/>
            <person name="Marriage T.N."/>
            <person name="Ferris P.J."/>
            <person name="Hamaji T."/>
            <person name="Toyoda A."/>
            <person name="Fujiyama A."/>
            <person name="Neme R."/>
            <person name="Noguchi H."/>
            <person name="Minakuchi Y."/>
            <person name="Suzuki M."/>
            <person name="Kawai-Toyooka H."/>
            <person name="Smith D.R."/>
            <person name="Sparks H."/>
            <person name="Anderson J."/>
            <person name="Bakaric R."/>
            <person name="Luria V."/>
            <person name="Karger A."/>
            <person name="Kirschner M.W."/>
            <person name="Durand P.M."/>
            <person name="Michod R.E."/>
            <person name="Nozaki H."/>
            <person name="Olson B.J."/>
        </authorList>
    </citation>
    <scope>NUCLEOTIDE SEQUENCE [LARGE SCALE GENOMIC DNA]</scope>
    <source>
        <strain evidence="12">NIES-2863</strain>
    </source>
</reference>
<dbReference type="PROSITE" id="PS50082">
    <property type="entry name" value="WD_REPEATS_2"/>
    <property type="match status" value="4"/>
</dbReference>
<feature type="repeat" description="WD" evidence="9">
    <location>
        <begin position="290"/>
        <end position="324"/>
    </location>
</feature>
<dbReference type="FunFam" id="2.130.10.10:FF:000034">
    <property type="entry name" value="Pre-mRNA-processing factor 17, putative"/>
    <property type="match status" value="1"/>
</dbReference>
<dbReference type="InterPro" id="IPR020472">
    <property type="entry name" value="WD40_PAC1"/>
</dbReference>
<dbReference type="CDD" id="cd00200">
    <property type="entry name" value="WD40"/>
    <property type="match status" value="1"/>
</dbReference>
<keyword evidence="5" id="KW-0677">Repeat</keyword>
<dbReference type="InterPro" id="IPR019775">
    <property type="entry name" value="WD40_repeat_CS"/>
</dbReference>
<evidence type="ECO:0000256" key="1">
    <source>
        <dbReference type="ARBA" id="ARBA00004123"/>
    </source>
</evidence>
<feature type="repeat" description="WD" evidence="9">
    <location>
        <begin position="334"/>
        <end position="375"/>
    </location>
</feature>
<dbReference type="InterPro" id="IPR032847">
    <property type="entry name" value="PRPF17"/>
</dbReference>
<dbReference type="STRING" id="33097.A0A150FWC2"/>
<dbReference type="Gene3D" id="2.130.10.10">
    <property type="entry name" value="YVTN repeat-like/Quinoprotein amine dehydrogenase"/>
    <property type="match status" value="1"/>
</dbReference>
<dbReference type="PROSITE" id="PS50294">
    <property type="entry name" value="WD_REPEATS_REGION"/>
    <property type="match status" value="4"/>
</dbReference>
<evidence type="ECO:0000256" key="6">
    <source>
        <dbReference type="ARBA" id="ARBA00023187"/>
    </source>
</evidence>
<dbReference type="InterPro" id="IPR001680">
    <property type="entry name" value="WD40_rpt"/>
</dbReference>
<dbReference type="GO" id="GO:0000398">
    <property type="term" value="P:mRNA splicing, via spliceosome"/>
    <property type="evidence" value="ECO:0007669"/>
    <property type="project" value="InterPro"/>
</dbReference>
<evidence type="ECO:0000256" key="8">
    <source>
        <dbReference type="ARBA" id="ARBA00068146"/>
    </source>
</evidence>
<dbReference type="PANTHER" id="PTHR43979">
    <property type="entry name" value="PRE-MRNA-PROCESSING FACTOR 17"/>
    <property type="match status" value="1"/>
</dbReference>
<dbReference type="InterPro" id="IPR036322">
    <property type="entry name" value="WD40_repeat_dom_sf"/>
</dbReference>
<keyword evidence="4" id="KW-0747">Spliceosome</keyword>
<comment type="caution">
    <text evidence="11">The sequence shown here is derived from an EMBL/GenBank/DDBJ whole genome shotgun (WGS) entry which is preliminary data.</text>
</comment>
<dbReference type="SUPFAM" id="SSF50978">
    <property type="entry name" value="WD40 repeat-like"/>
    <property type="match status" value="1"/>
</dbReference>
<evidence type="ECO:0000256" key="2">
    <source>
        <dbReference type="ARBA" id="ARBA00022574"/>
    </source>
</evidence>
<gene>
    <name evidence="11" type="ORF">GPECTOR_249g617</name>
</gene>
<keyword evidence="7" id="KW-0539">Nucleus</keyword>
<evidence type="ECO:0000256" key="5">
    <source>
        <dbReference type="ARBA" id="ARBA00022737"/>
    </source>
</evidence>
<evidence type="ECO:0000256" key="9">
    <source>
        <dbReference type="PROSITE-ProRule" id="PRU00221"/>
    </source>
</evidence>
<sequence length="587" mass="65089">MDLLAQYGDDGEDRVEGPPDSPTAAEVAASRPQLNLAISAAPQVDTTGMVLYGSKARALGEVQQLPSAGARIMHQNLPIEQMHAPVLGPAHPYQKDGLAAGYKNHFVGHVEDAHMNPYHFEREYHNFHTLGFGQAPSGIGVVGRPVDEEAAAADVEGGGAVSWKRRKTTAERKAEQASPIKGGWAAATKAARLAEPFDPSQPFTLQEKQPWANKQQEVAELTEEQKEYIAKMEAAKVEAAAGAVEAQGPTSFFHGKEEKDYQGRSWILPPRDKRKESDVTYLPKRWVHTWSGHTKGVNAIRFFPNSGHLLLSAGLDGKVKIWDVYGSQKCMRSYLGHSKGVRDVCFSNDGRRFLSTGYDKNIRLWDTETGACIKSFSNGKVNYCVKFHPGEDRQNVFMSGAQDKKIYQWDANTGEAVQEYNYHLGPVNTVTFIDDGRQFVSTSDDKTIRVWEFGIPVQIKYIADPSMHSMPAVATHPSKNYLLMQSLDNQVLTYMVKDGRFKSMKNKTFKGHNTAGYACQVNTSPDGKYVMSGDGEGRCFFWEWGAPAKIVRTIRAHDAVCIGAEWNPMESSKVATCGWDGLIKYWD</sequence>
<feature type="repeat" description="WD" evidence="9">
    <location>
        <begin position="420"/>
        <end position="452"/>
    </location>
</feature>
<evidence type="ECO:0000313" key="12">
    <source>
        <dbReference type="Proteomes" id="UP000075714"/>
    </source>
</evidence>
<evidence type="ECO:0000256" key="7">
    <source>
        <dbReference type="ARBA" id="ARBA00023242"/>
    </source>
</evidence>
<dbReference type="Pfam" id="PF00400">
    <property type="entry name" value="WD40"/>
    <property type="match status" value="6"/>
</dbReference>
<dbReference type="PANTHER" id="PTHR43979:SF1">
    <property type="entry name" value="PRE-MRNA-PROCESSING FACTOR 17"/>
    <property type="match status" value="1"/>
</dbReference>
<comment type="subcellular location">
    <subcellularLocation>
        <location evidence="1">Nucleus</location>
    </subcellularLocation>
</comment>
<dbReference type="GO" id="GO:0003729">
    <property type="term" value="F:mRNA binding"/>
    <property type="evidence" value="ECO:0007669"/>
    <property type="project" value="TreeGrafter"/>
</dbReference>
<proteinExistence type="predicted"/>
<evidence type="ECO:0000256" key="10">
    <source>
        <dbReference type="SAM" id="MobiDB-lite"/>
    </source>
</evidence>
<name>A0A150FWC2_GONPE</name>
<organism evidence="11 12">
    <name type="scientific">Gonium pectorale</name>
    <name type="common">Green alga</name>
    <dbReference type="NCBI Taxonomy" id="33097"/>
    <lineage>
        <taxon>Eukaryota</taxon>
        <taxon>Viridiplantae</taxon>
        <taxon>Chlorophyta</taxon>
        <taxon>core chlorophytes</taxon>
        <taxon>Chlorophyceae</taxon>
        <taxon>CS clade</taxon>
        <taxon>Chlamydomonadales</taxon>
        <taxon>Volvocaceae</taxon>
        <taxon>Gonium</taxon>
    </lineage>
</organism>
<evidence type="ECO:0000256" key="4">
    <source>
        <dbReference type="ARBA" id="ARBA00022728"/>
    </source>
</evidence>
<evidence type="ECO:0000256" key="3">
    <source>
        <dbReference type="ARBA" id="ARBA00022664"/>
    </source>
</evidence>
<protein>
    <recommendedName>
        <fullName evidence="8">Pre-mRNA-processing factor 17</fullName>
    </recommendedName>
</protein>
<dbReference type="AlphaFoldDB" id="A0A150FWC2"/>